<dbReference type="InterPro" id="IPR001611">
    <property type="entry name" value="Leu-rich_rpt"/>
</dbReference>
<keyword evidence="15" id="KW-1185">Reference proteome</keyword>
<feature type="chain" id="PRO_5041696384" description="Leucine-rich repeat-containing N-terminal plant-type domain-containing protein" evidence="11">
    <location>
        <begin position="26"/>
        <end position="884"/>
    </location>
</feature>
<feature type="domain" description="Leucine-rich repeat-containing N-terminal plant-type" evidence="12">
    <location>
        <begin position="30"/>
        <end position="70"/>
    </location>
</feature>
<dbReference type="GO" id="GO:0005886">
    <property type="term" value="C:plasma membrane"/>
    <property type="evidence" value="ECO:0007669"/>
    <property type="project" value="UniProtKB-SubCell"/>
</dbReference>
<evidence type="ECO:0000259" key="12">
    <source>
        <dbReference type="Pfam" id="PF08263"/>
    </source>
</evidence>
<protein>
    <recommendedName>
        <fullName evidence="16">Leucine-rich repeat-containing N-terminal plant-type domain-containing protein</fullName>
    </recommendedName>
</protein>
<evidence type="ECO:0000256" key="2">
    <source>
        <dbReference type="ARBA" id="ARBA00004479"/>
    </source>
</evidence>
<keyword evidence="7" id="KW-1133">Transmembrane helix</keyword>
<name>A0AA88DPZ4_FICCA</name>
<dbReference type="SUPFAM" id="SSF52047">
    <property type="entry name" value="RNI-like"/>
    <property type="match status" value="1"/>
</dbReference>
<dbReference type="SMART" id="SM00369">
    <property type="entry name" value="LRR_TYP"/>
    <property type="match status" value="8"/>
</dbReference>
<reference evidence="14" key="1">
    <citation type="submission" date="2023-07" db="EMBL/GenBank/DDBJ databases">
        <title>draft genome sequence of fig (Ficus carica).</title>
        <authorList>
            <person name="Takahashi T."/>
            <person name="Nishimura K."/>
        </authorList>
    </citation>
    <scope>NUCLEOTIDE SEQUENCE</scope>
</reference>
<evidence type="ECO:0000256" key="6">
    <source>
        <dbReference type="ARBA" id="ARBA00022737"/>
    </source>
</evidence>
<evidence type="ECO:0000256" key="4">
    <source>
        <dbReference type="ARBA" id="ARBA00022692"/>
    </source>
</evidence>
<proteinExistence type="predicted"/>
<dbReference type="PROSITE" id="PS51450">
    <property type="entry name" value="LRR"/>
    <property type="match status" value="3"/>
</dbReference>
<dbReference type="AlphaFoldDB" id="A0AA88DPZ4"/>
<sequence>MRNNPLFSLPFMCLILLGLCALVLSGECLDSQKSFLLQLKNSLNFSIENSTKLMHWNKDSDCCFWEGVACEDGRVIHLNLRQEGIDGRLDNSSILFNLQYLESLDLSYNRFNSTIPSRIGNLTNLSHLKLRCAGFRGQVPIEISRLSGLITLDLSTNCSSDERNLEILNLSMLVQNFSKLQELYLDGANISAQENGWCQALSSSLPNLRVLSLVNSSVPGPFNESLGELQSLSSIHLEGTNLSSPVPESFAKFSNLTFLNLRGCGLRGTFPSRIFQVPTLQIIDISNNEFLLGTLPEFQINNSLQELHLFSTKFTGNLPASFGNLRSLSTLNLSMCQFNGPLPSSMSNLTQVVNIHISNNNFTGSIPSFNLSTQLIEIDLSHNGLTGYIPQSLFALPSLKRIVLSNNQFSGPILEFPTASSSLDTLDLSHNNLQGLVPTSIFKLGSLRSLYLAYNKFESTQLRQMVQGDSNLTILDLSYNSLTSFPDLQNLSELRVLNLSNNQIAGKIPNWIWGIGNNSLVHLSLSGNYLVGMEEPFCFPQSLAFLDLHLNQLQGNISVLPQSLRYLDLSGNYFTSLPNDNFDDDSVIVFFSLSNNSLVGAIPKRICEIKHILALDLSHNNFSGLIPRCLIESSSRDMLNLRNNNLNGSIPDVFPQGCKLKALNLDGNFIEGKIPKSLANCFELEVLDLGYNELADDFPCLLKNITALRVLVLQSNKLHGSIECANANGSWPMLQIFDLADNNFSGELPSRWLTKLQGMVADEGDALSHVLGLDNGFRQSNYHQVIYYVEGDCSPFLGTRLRRDSVYLRSGPEYTYPCRPGHSRTVHIYLFTRGFILEEVAYYKYTVTVTYKGWRIRYYERVDDIIIEILPLSVSRKWFLWTTT</sequence>
<keyword evidence="3" id="KW-0433">Leucine-rich repeat</keyword>
<accession>A0AA88DPZ4</accession>
<evidence type="ECO:0000313" key="15">
    <source>
        <dbReference type="Proteomes" id="UP001187192"/>
    </source>
</evidence>
<dbReference type="Pfam" id="PF12799">
    <property type="entry name" value="LRR_4"/>
    <property type="match status" value="1"/>
</dbReference>
<organism evidence="14 15">
    <name type="scientific">Ficus carica</name>
    <name type="common">Common fig</name>
    <dbReference type="NCBI Taxonomy" id="3494"/>
    <lineage>
        <taxon>Eukaryota</taxon>
        <taxon>Viridiplantae</taxon>
        <taxon>Streptophyta</taxon>
        <taxon>Embryophyta</taxon>
        <taxon>Tracheophyta</taxon>
        <taxon>Spermatophyta</taxon>
        <taxon>Magnoliopsida</taxon>
        <taxon>eudicotyledons</taxon>
        <taxon>Gunneridae</taxon>
        <taxon>Pentapetalae</taxon>
        <taxon>rosids</taxon>
        <taxon>fabids</taxon>
        <taxon>Rosales</taxon>
        <taxon>Moraceae</taxon>
        <taxon>Ficeae</taxon>
        <taxon>Ficus</taxon>
    </lineage>
</organism>
<dbReference type="Pfam" id="PF23598">
    <property type="entry name" value="LRR_14"/>
    <property type="match status" value="1"/>
</dbReference>
<evidence type="ECO:0000256" key="7">
    <source>
        <dbReference type="ARBA" id="ARBA00022989"/>
    </source>
</evidence>
<evidence type="ECO:0000256" key="10">
    <source>
        <dbReference type="ARBA" id="ARBA00023180"/>
    </source>
</evidence>
<dbReference type="InterPro" id="IPR013210">
    <property type="entry name" value="LRR_N_plant-typ"/>
</dbReference>
<dbReference type="EMBL" id="BTGU01000084">
    <property type="protein sequence ID" value="GMN59095.1"/>
    <property type="molecule type" value="Genomic_DNA"/>
</dbReference>
<dbReference type="PANTHER" id="PTHR27000:SF803">
    <property type="entry name" value="RECEPTOR-LIKE PROTEIN 45"/>
    <property type="match status" value="1"/>
</dbReference>
<comment type="caution">
    <text evidence="14">The sequence shown here is derived from an EMBL/GenBank/DDBJ whole genome shotgun (WGS) entry which is preliminary data.</text>
</comment>
<dbReference type="PRINTS" id="PR00019">
    <property type="entry name" value="LEURICHRPT"/>
</dbReference>
<keyword evidence="5 11" id="KW-0732">Signal</keyword>
<evidence type="ECO:0000256" key="11">
    <source>
        <dbReference type="SAM" id="SignalP"/>
    </source>
</evidence>
<dbReference type="SUPFAM" id="SSF52058">
    <property type="entry name" value="L domain-like"/>
    <property type="match status" value="1"/>
</dbReference>
<gene>
    <name evidence="14" type="ORF">TIFTF001_028184</name>
</gene>
<keyword evidence="8" id="KW-0472">Membrane</keyword>
<dbReference type="InterPro" id="IPR025875">
    <property type="entry name" value="Leu-rich_rpt_4"/>
</dbReference>
<dbReference type="Pfam" id="PF00560">
    <property type="entry name" value="LRR_1"/>
    <property type="match status" value="5"/>
</dbReference>
<keyword evidence="9" id="KW-0675">Receptor</keyword>
<dbReference type="InterPro" id="IPR003591">
    <property type="entry name" value="Leu-rich_rpt_typical-subtyp"/>
</dbReference>
<evidence type="ECO:0008006" key="16">
    <source>
        <dbReference type="Google" id="ProtNLM"/>
    </source>
</evidence>
<evidence type="ECO:0000256" key="5">
    <source>
        <dbReference type="ARBA" id="ARBA00022729"/>
    </source>
</evidence>
<dbReference type="Pfam" id="PF08263">
    <property type="entry name" value="LRRNT_2"/>
    <property type="match status" value="1"/>
</dbReference>
<evidence type="ECO:0000313" key="14">
    <source>
        <dbReference type="EMBL" id="GMN59095.1"/>
    </source>
</evidence>
<dbReference type="Pfam" id="PF13855">
    <property type="entry name" value="LRR_8"/>
    <property type="match status" value="2"/>
</dbReference>
<dbReference type="InterPro" id="IPR055414">
    <property type="entry name" value="LRR_R13L4/SHOC2-like"/>
</dbReference>
<dbReference type="InterPro" id="IPR032675">
    <property type="entry name" value="LRR_dom_sf"/>
</dbReference>
<evidence type="ECO:0000259" key="13">
    <source>
        <dbReference type="Pfam" id="PF23598"/>
    </source>
</evidence>
<feature type="signal peptide" evidence="11">
    <location>
        <begin position="1"/>
        <end position="25"/>
    </location>
</feature>
<comment type="subcellular location">
    <subcellularLocation>
        <location evidence="1">Cell membrane</location>
        <topology evidence="1">Single-pass membrane protein</topology>
    </subcellularLocation>
    <subcellularLocation>
        <location evidence="2">Membrane</location>
        <topology evidence="2">Single-pass type I membrane protein</topology>
    </subcellularLocation>
</comment>
<evidence type="ECO:0000256" key="9">
    <source>
        <dbReference type="ARBA" id="ARBA00023170"/>
    </source>
</evidence>
<dbReference type="SMART" id="SM00364">
    <property type="entry name" value="LRR_BAC"/>
    <property type="match status" value="3"/>
</dbReference>
<feature type="domain" description="Disease resistance R13L4/SHOC-2-like LRR" evidence="13">
    <location>
        <begin position="74"/>
        <end position="287"/>
    </location>
</feature>
<keyword evidence="10" id="KW-0325">Glycoprotein</keyword>
<keyword evidence="4" id="KW-0812">Transmembrane</keyword>
<evidence type="ECO:0000256" key="3">
    <source>
        <dbReference type="ARBA" id="ARBA00022614"/>
    </source>
</evidence>
<dbReference type="Proteomes" id="UP001187192">
    <property type="component" value="Unassembled WGS sequence"/>
</dbReference>
<keyword evidence="6" id="KW-0677">Repeat</keyword>
<evidence type="ECO:0000256" key="8">
    <source>
        <dbReference type="ARBA" id="ARBA00023136"/>
    </source>
</evidence>
<evidence type="ECO:0000256" key="1">
    <source>
        <dbReference type="ARBA" id="ARBA00004162"/>
    </source>
</evidence>
<dbReference type="PANTHER" id="PTHR27000">
    <property type="entry name" value="LEUCINE-RICH REPEAT RECEPTOR-LIKE PROTEIN KINASE FAMILY PROTEIN-RELATED"/>
    <property type="match status" value="1"/>
</dbReference>
<dbReference type="Gene3D" id="3.80.10.10">
    <property type="entry name" value="Ribonuclease Inhibitor"/>
    <property type="match status" value="3"/>
</dbReference>
<dbReference type="FunFam" id="3.80.10.10:FF:000041">
    <property type="entry name" value="LRR receptor-like serine/threonine-protein kinase ERECTA"/>
    <property type="match status" value="1"/>
</dbReference>